<evidence type="ECO:0000313" key="2">
    <source>
        <dbReference type="Proteomes" id="UP000610456"/>
    </source>
</evidence>
<protein>
    <recommendedName>
        <fullName evidence="3">Cytochrome oxidase complex assembly protein 1</fullName>
    </recommendedName>
</protein>
<gene>
    <name evidence="1" type="ORF">GCM10007103_04810</name>
</gene>
<keyword evidence="2" id="KW-1185">Reference proteome</keyword>
<name>A0A918VT50_9FLAO</name>
<reference evidence="1" key="2">
    <citation type="submission" date="2020-09" db="EMBL/GenBank/DDBJ databases">
        <authorList>
            <person name="Sun Q."/>
            <person name="Kim S."/>
        </authorList>
    </citation>
    <scope>NUCLEOTIDE SEQUENCE</scope>
    <source>
        <strain evidence="1">KCTC 12719</strain>
    </source>
</reference>
<evidence type="ECO:0008006" key="3">
    <source>
        <dbReference type="Google" id="ProtNLM"/>
    </source>
</evidence>
<dbReference type="EMBL" id="BMXB01000001">
    <property type="protein sequence ID" value="GHA26480.1"/>
    <property type="molecule type" value="Genomic_DNA"/>
</dbReference>
<proteinExistence type="predicted"/>
<reference evidence="1" key="1">
    <citation type="journal article" date="2014" name="Int. J. Syst. Evol. Microbiol.">
        <title>Complete genome sequence of Corynebacterium casei LMG S-19264T (=DSM 44701T), isolated from a smear-ripened cheese.</title>
        <authorList>
            <consortium name="US DOE Joint Genome Institute (JGI-PGF)"/>
            <person name="Walter F."/>
            <person name="Albersmeier A."/>
            <person name="Kalinowski J."/>
            <person name="Ruckert C."/>
        </authorList>
    </citation>
    <scope>NUCLEOTIDE SEQUENCE</scope>
    <source>
        <strain evidence="1">KCTC 12719</strain>
    </source>
</reference>
<organism evidence="1 2">
    <name type="scientific">Salinimicrobium marinum</name>
    <dbReference type="NCBI Taxonomy" id="680283"/>
    <lineage>
        <taxon>Bacteria</taxon>
        <taxon>Pseudomonadati</taxon>
        <taxon>Bacteroidota</taxon>
        <taxon>Flavobacteriia</taxon>
        <taxon>Flavobacteriales</taxon>
        <taxon>Flavobacteriaceae</taxon>
        <taxon>Salinimicrobium</taxon>
    </lineage>
</organism>
<dbReference type="Proteomes" id="UP000610456">
    <property type="component" value="Unassembled WGS sequence"/>
</dbReference>
<sequence length="134" mass="15169">MKWFVPLAGVFILIIGFFTFTMFGDHFNNFAQAYAEDDLVENAVQKAGEDPRVREVVGEIMPVDKMAVLNGEVRYSEDNNAVEMTIKINGTKTSAMMDVAAERAGEQWKYHKIDVRIKNPPEKKQTIRVLAVSE</sequence>
<dbReference type="Pfam" id="PF08695">
    <property type="entry name" value="Coa1"/>
    <property type="match status" value="1"/>
</dbReference>
<dbReference type="InterPro" id="IPR014807">
    <property type="entry name" value="Coa1"/>
</dbReference>
<dbReference type="AlphaFoldDB" id="A0A918VT50"/>
<comment type="caution">
    <text evidence="1">The sequence shown here is derived from an EMBL/GenBank/DDBJ whole genome shotgun (WGS) entry which is preliminary data.</text>
</comment>
<evidence type="ECO:0000313" key="1">
    <source>
        <dbReference type="EMBL" id="GHA26480.1"/>
    </source>
</evidence>
<accession>A0A918VT50</accession>